<proteinExistence type="predicted"/>
<evidence type="ECO:0000313" key="2">
    <source>
        <dbReference type="EMBL" id="NEM91453.1"/>
    </source>
</evidence>
<accession>A0A7C9PN44</accession>
<dbReference type="EMBL" id="JAAGWZ010000002">
    <property type="protein sequence ID" value="NEM91453.1"/>
    <property type="molecule type" value="Genomic_DNA"/>
</dbReference>
<keyword evidence="1" id="KW-0472">Membrane</keyword>
<dbReference type="AlphaFoldDB" id="A0A7C9PN44"/>
<keyword evidence="1" id="KW-1133">Transmembrane helix</keyword>
<feature type="transmembrane region" description="Helical" evidence="1">
    <location>
        <begin position="53"/>
        <end position="72"/>
    </location>
</feature>
<keyword evidence="1" id="KW-0812">Transmembrane</keyword>
<keyword evidence="3" id="KW-1185">Reference proteome</keyword>
<dbReference type="PANTHER" id="PTHR36974">
    <property type="entry name" value="MEMBRANE PROTEIN-RELATED"/>
    <property type="match status" value="1"/>
</dbReference>
<dbReference type="RefSeq" id="WP_163473177.1">
    <property type="nucleotide sequence ID" value="NZ_JAAGWZ010000002.1"/>
</dbReference>
<dbReference type="Proteomes" id="UP000479756">
    <property type="component" value="Unassembled WGS sequence"/>
</dbReference>
<dbReference type="PANTHER" id="PTHR36974:SF1">
    <property type="entry name" value="DOXX FAMILY MEMBRANE PROTEIN"/>
    <property type="match status" value="1"/>
</dbReference>
<evidence type="ECO:0008006" key="4">
    <source>
        <dbReference type="Google" id="ProtNLM"/>
    </source>
</evidence>
<name>A0A7C9PN44_9MICO</name>
<organism evidence="2 3">
    <name type="scientific">Galbitalea soli</name>
    <dbReference type="NCBI Taxonomy" id="1268042"/>
    <lineage>
        <taxon>Bacteria</taxon>
        <taxon>Bacillati</taxon>
        <taxon>Actinomycetota</taxon>
        <taxon>Actinomycetes</taxon>
        <taxon>Micrococcales</taxon>
        <taxon>Microbacteriaceae</taxon>
        <taxon>Galbitalea</taxon>
    </lineage>
</organism>
<reference evidence="2 3" key="1">
    <citation type="journal article" date="2014" name="Int. J. Syst. Evol. Microbiol.">
        <title>Description of Galbitalea soli gen. nov., sp. nov., and Frondihabitans sucicola sp. nov.</title>
        <authorList>
            <person name="Kim S.J."/>
            <person name="Lim J.M."/>
            <person name="Ahn J.H."/>
            <person name="Weon H.Y."/>
            <person name="Hamada M."/>
            <person name="Suzuki K."/>
            <person name="Ahn T.Y."/>
            <person name="Kwon S.W."/>
        </authorList>
    </citation>
    <scope>NUCLEOTIDE SEQUENCE [LARGE SCALE GENOMIC DNA]</scope>
    <source>
        <strain evidence="2 3">NBRC 108727</strain>
    </source>
</reference>
<evidence type="ECO:0000313" key="3">
    <source>
        <dbReference type="Proteomes" id="UP000479756"/>
    </source>
</evidence>
<feature type="transmembrane region" description="Helical" evidence="1">
    <location>
        <begin position="111"/>
        <end position="133"/>
    </location>
</feature>
<feature type="transmembrane region" description="Helical" evidence="1">
    <location>
        <begin position="78"/>
        <end position="99"/>
    </location>
</feature>
<protein>
    <recommendedName>
        <fullName evidence="4">DoxX family membrane protein</fullName>
    </recommendedName>
</protein>
<gene>
    <name evidence="2" type="ORF">G3T37_08785</name>
</gene>
<sequence length="135" mass="14344">MPPALASAIVVVRVLIALLFIGMGIVHFIPAVTHGMAAMIPPRLRRSRVATPLRLVWFTGICEIAGGVGMLIPATRFAAALALSVFLVAVFPANAYAAEHRDRFGRVAIPFWPRLIAQLALIVLVVVVGVTSVPA</sequence>
<comment type="caution">
    <text evidence="2">The sequence shown here is derived from an EMBL/GenBank/DDBJ whole genome shotgun (WGS) entry which is preliminary data.</text>
</comment>
<feature type="transmembrane region" description="Helical" evidence="1">
    <location>
        <begin position="6"/>
        <end position="32"/>
    </location>
</feature>
<evidence type="ECO:0000256" key="1">
    <source>
        <dbReference type="SAM" id="Phobius"/>
    </source>
</evidence>